<dbReference type="GO" id="GO:0032259">
    <property type="term" value="P:methylation"/>
    <property type="evidence" value="ECO:0007669"/>
    <property type="project" value="UniProtKB-KW"/>
</dbReference>
<dbReference type="CDD" id="cd02440">
    <property type="entry name" value="AdoMet_MTases"/>
    <property type="match status" value="1"/>
</dbReference>
<name>A0A2S2CLE5_9PROT</name>
<dbReference type="OrthoDB" id="9808140at2"/>
<dbReference type="RefSeq" id="WP_109324368.1">
    <property type="nucleotide sequence ID" value="NZ_CP029352.1"/>
</dbReference>
<keyword evidence="2" id="KW-0489">Methyltransferase</keyword>
<dbReference type="InterPro" id="IPR050508">
    <property type="entry name" value="Methyltransf_Superfamily"/>
</dbReference>
<dbReference type="Gene3D" id="3.40.50.150">
    <property type="entry name" value="Vaccinia Virus protein VP39"/>
    <property type="match status" value="1"/>
</dbReference>
<feature type="domain" description="Methyltransferase type 11" evidence="1">
    <location>
        <begin position="29"/>
        <end position="123"/>
    </location>
</feature>
<evidence type="ECO:0000313" key="3">
    <source>
        <dbReference type="Proteomes" id="UP000245629"/>
    </source>
</evidence>
<sequence length="236" mass="25377">MSAAVSSPVRRRALEVIRDHADLAGRRVVDVGCGEGGLVRALTGLGAEVVGVECGREMLERARAAEPAGGERYLEGVGQALPLPDAAADVVVFMNSLHHVPVEHMAAALSEAARVLVPGGLALVNEPIADGDFFQLTRLVEDEEDVRSAAYAAVRDAAAGGRFVERAEVVYLNPVRMESYEAFAQRMGLIDETRKARVAAGEELLRSRFHELSEVRDGAHWFDQPARLNVLVRTGG</sequence>
<dbReference type="InterPro" id="IPR013216">
    <property type="entry name" value="Methyltransf_11"/>
</dbReference>
<keyword evidence="3" id="KW-1185">Reference proteome</keyword>
<dbReference type="Proteomes" id="UP000245629">
    <property type="component" value="Chromosome 1"/>
</dbReference>
<gene>
    <name evidence="2" type="ORF">DEW08_03070</name>
</gene>
<evidence type="ECO:0000313" key="2">
    <source>
        <dbReference type="EMBL" id="AWK85292.1"/>
    </source>
</evidence>
<reference evidence="3" key="1">
    <citation type="submission" date="2018-05" db="EMBL/GenBank/DDBJ databases">
        <title>Azospirillum thermophila sp. nov., a novel isolated from hot spring.</title>
        <authorList>
            <person name="Zhao Z."/>
        </authorList>
    </citation>
    <scope>NUCLEOTIDE SEQUENCE [LARGE SCALE GENOMIC DNA]</scope>
    <source>
        <strain evidence="3">CFH 70021</strain>
    </source>
</reference>
<accession>A0A2S2CLE5</accession>
<dbReference type="EMBL" id="CP029352">
    <property type="protein sequence ID" value="AWK85292.1"/>
    <property type="molecule type" value="Genomic_DNA"/>
</dbReference>
<dbReference type="Pfam" id="PF08241">
    <property type="entry name" value="Methyltransf_11"/>
    <property type="match status" value="1"/>
</dbReference>
<dbReference type="GO" id="GO:0008757">
    <property type="term" value="F:S-adenosylmethionine-dependent methyltransferase activity"/>
    <property type="evidence" value="ECO:0007669"/>
    <property type="project" value="InterPro"/>
</dbReference>
<dbReference type="PANTHER" id="PTHR42912">
    <property type="entry name" value="METHYLTRANSFERASE"/>
    <property type="match status" value="1"/>
</dbReference>
<evidence type="ECO:0000259" key="1">
    <source>
        <dbReference type="Pfam" id="PF08241"/>
    </source>
</evidence>
<proteinExistence type="predicted"/>
<protein>
    <submittedName>
        <fullName evidence="2">Class I SAM-dependent methyltransferase</fullName>
    </submittedName>
</protein>
<organism evidence="2 3">
    <name type="scientific">Azospirillum thermophilum</name>
    <dbReference type="NCBI Taxonomy" id="2202148"/>
    <lineage>
        <taxon>Bacteria</taxon>
        <taxon>Pseudomonadati</taxon>
        <taxon>Pseudomonadota</taxon>
        <taxon>Alphaproteobacteria</taxon>
        <taxon>Rhodospirillales</taxon>
        <taxon>Azospirillaceae</taxon>
        <taxon>Azospirillum</taxon>
    </lineage>
</organism>
<keyword evidence="2" id="KW-0808">Transferase</keyword>
<dbReference type="AlphaFoldDB" id="A0A2S2CLE5"/>
<dbReference type="InterPro" id="IPR029063">
    <property type="entry name" value="SAM-dependent_MTases_sf"/>
</dbReference>
<dbReference type="KEGG" id="azz:DEW08_03070"/>
<dbReference type="SUPFAM" id="SSF53335">
    <property type="entry name" value="S-adenosyl-L-methionine-dependent methyltransferases"/>
    <property type="match status" value="1"/>
</dbReference>
<dbReference type="PANTHER" id="PTHR42912:SF93">
    <property type="entry name" value="N6-ADENOSINE-METHYLTRANSFERASE TMT1A"/>
    <property type="match status" value="1"/>
</dbReference>